<proteinExistence type="predicted"/>
<evidence type="ECO:0000313" key="1">
    <source>
        <dbReference type="EMBL" id="GAH59570.1"/>
    </source>
</evidence>
<reference evidence="1" key="1">
    <citation type="journal article" date="2014" name="Front. Microbiol.">
        <title>High frequency of phylogenetically diverse reductive dehalogenase-homologous genes in deep subseafloor sedimentary metagenomes.</title>
        <authorList>
            <person name="Kawai M."/>
            <person name="Futagami T."/>
            <person name="Toyoda A."/>
            <person name="Takaki Y."/>
            <person name="Nishi S."/>
            <person name="Hori S."/>
            <person name="Arai W."/>
            <person name="Tsubouchi T."/>
            <person name="Morono Y."/>
            <person name="Uchiyama I."/>
            <person name="Ito T."/>
            <person name="Fujiyama A."/>
            <person name="Inagaki F."/>
            <person name="Takami H."/>
        </authorList>
    </citation>
    <scope>NUCLEOTIDE SEQUENCE</scope>
    <source>
        <strain evidence="1">Expedition CK06-06</strain>
    </source>
</reference>
<protein>
    <submittedName>
        <fullName evidence="1">Uncharacterized protein</fullName>
    </submittedName>
</protein>
<sequence>MFSLAMHNKALSDKICKKLFLVECPIESCYVLADFQLNFLAKKALGGRSW</sequence>
<comment type="caution">
    <text evidence="1">The sequence shown here is derived from an EMBL/GenBank/DDBJ whole genome shotgun (WGS) entry which is preliminary data.</text>
</comment>
<accession>X1HR92</accession>
<dbReference type="EMBL" id="BARU01022684">
    <property type="protein sequence ID" value="GAH59570.1"/>
    <property type="molecule type" value="Genomic_DNA"/>
</dbReference>
<organism evidence="1">
    <name type="scientific">marine sediment metagenome</name>
    <dbReference type="NCBI Taxonomy" id="412755"/>
    <lineage>
        <taxon>unclassified sequences</taxon>
        <taxon>metagenomes</taxon>
        <taxon>ecological metagenomes</taxon>
    </lineage>
</organism>
<gene>
    <name evidence="1" type="ORF">S03H2_36913</name>
</gene>
<name>X1HR92_9ZZZZ</name>
<dbReference type="AlphaFoldDB" id="X1HR92"/>